<dbReference type="KEGG" id="ccl:Clocl_3747"/>
<reference evidence="2" key="1">
    <citation type="submission" date="2011-12" db="EMBL/GenBank/DDBJ databases">
        <title>Complete sequence of Clostridium clariflavum DSM 19732.</title>
        <authorList>
            <consortium name="US DOE Joint Genome Institute"/>
            <person name="Lucas S."/>
            <person name="Han J."/>
            <person name="Lapidus A."/>
            <person name="Cheng J.-F."/>
            <person name="Goodwin L."/>
            <person name="Pitluck S."/>
            <person name="Peters L."/>
            <person name="Teshima H."/>
            <person name="Detter J.C."/>
            <person name="Han C."/>
            <person name="Tapia R."/>
            <person name="Land M."/>
            <person name="Hauser L."/>
            <person name="Kyrpides N."/>
            <person name="Ivanova N."/>
            <person name="Pagani I."/>
            <person name="Kitzmiller T."/>
            <person name="Lynd L."/>
            <person name="Izquierdo J."/>
            <person name="Woyke T."/>
        </authorList>
    </citation>
    <scope>NUCLEOTIDE SEQUENCE [LARGE SCALE GENOMIC DNA]</scope>
    <source>
        <strain evidence="2">DSM 19732 / NBRC 101661 / EBR45</strain>
    </source>
</reference>
<name>G8M0V8_ACECE</name>
<accession>G8M0V8</accession>
<dbReference type="RefSeq" id="WP_014256709.1">
    <property type="nucleotide sequence ID" value="NC_016627.1"/>
</dbReference>
<dbReference type="HOGENOM" id="CLU_1183351_0_0_9"/>
<sequence precursor="true">MSRTVQYKNAKLVSVLISMFLLLAVVIAPLKASAWTGFYFNGAWKTVSNNGAALTIETQNPTISEDSSVSAWAMTCNGTDSYAQVGWVKFSGYTAPKYFYEYNYEPGGVWYQKTLGTATAGSHNDFMVGCDSTTMYFKINGISYGTVSLSTIPFTRSMVQFFGETHDEDDQCPGSVANPVTMGNAKYKNTSNSWVSATCYNPSSLGSGYGDLSTMRNNISTSGSTEWEIWDSRY</sequence>
<dbReference type="EMBL" id="CP003065">
    <property type="protein sequence ID" value="AEV70201.1"/>
    <property type="molecule type" value="Genomic_DNA"/>
</dbReference>
<dbReference type="Proteomes" id="UP000005435">
    <property type="component" value="Chromosome"/>
</dbReference>
<evidence type="ECO:0000313" key="2">
    <source>
        <dbReference type="Proteomes" id="UP000005435"/>
    </source>
</evidence>
<protein>
    <submittedName>
        <fullName evidence="1">Uncharacterized protein</fullName>
    </submittedName>
</protein>
<keyword evidence="2" id="KW-1185">Reference proteome</keyword>
<dbReference type="STRING" id="720554.Clocl_3747"/>
<organism evidence="1 2">
    <name type="scientific">Acetivibrio clariflavus (strain DSM 19732 / NBRC 101661 / EBR45)</name>
    <name type="common">Clostridium clariflavum</name>
    <dbReference type="NCBI Taxonomy" id="720554"/>
    <lineage>
        <taxon>Bacteria</taxon>
        <taxon>Bacillati</taxon>
        <taxon>Bacillota</taxon>
        <taxon>Clostridia</taxon>
        <taxon>Eubacteriales</taxon>
        <taxon>Oscillospiraceae</taxon>
        <taxon>Acetivibrio</taxon>
    </lineage>
</organism>
<dbReference type="AlphaFoldDB" id="G8M0V8"/>
<reference evidence="1 2" key="2">
    <citation type="journal article" date="2012" name="Stand. Genomic Sci.">
        <title>Complete Genome Sequence of Clostridium clariflavum DSM 19732.</title>
        <authorList>
            <person name="Izquierdo J.A."/>
            <person name="Goodwin L."/>
            <person name="Davenport K.W."/>
            <person name="Teshima H."/>
            <person name="Bruce D."/>
            <person name="Detter C."/>
            <person name="Tapia R."/>
            <person name="Han S."/>
            <person name="Land M."/>
            <person name="Hauser L."/>
            <person name="Jeffries C.D."/>
            <person name="Han J."/>
            <person name="Pitluck S."/>
            <person name="Nolan M."/>
            <person name="Chen A."/>
            <person name="Huntemann M."/>
            <person name="Mavromatis K."/>
            <person name="Mikhailova N."/>
            <person name="Liolios K."/>
            <person name="Woyke T."/>
            <person name="Lynd L.R."/>
        </authorList>
    </citation>
    <scope>NUCLEOTIDE SEQUENCE [LARGE SCALE GENOMIC DNA]</scope>
    <source>
        <strain evidence="2">DSM 19732 / NBRC 101661 / EBR45</strain>
    </source>
</reference>
<gene>
    <name evidence="1" type="ordered locus">Clocl_3747</name>
</gene>
<evidence type="ECO:0000313" key="1">
    <source>
        <dbReference type="EMBL" id="AEV70201.1"/>
    </source>
</evidence>
<proteinExistence type="predicted"/>